<dbReference type="Proteomes" id="UP000254956">
    <property type="component" value="Unassembled WGS sequence"/>
</dbReference>
<keyword evidence="3 6" id="KW-0812">Transmembrane</keyword>
<dbReference type="CDD" id="cd16380">
    <property type="entry name" value="YitT_C"/>
    <property type="match status" value="1"/>
</dbReference>
<keyword evidence="5 6" id="KW-0472">Membrane</keyword>
<dbReference type="Pfam" id="PF02588">
    <property type="entry name" value="YitT_membrane"/>
    <property type="match status" value="1"/>
</dbReference>
<dbReference type="InterPro" id="IPR051461">
    <property type="entry name" value="UPF0750_membrane"/>
</dbReference>
<proteinExistence type="predicted"/>
<dbReference type="OrthoDB" id="1758221at2"/>
<dbReference type="STRING" id="1212545.SARL_01266"/>
<organism evidence="9 10">
    <name type="scientific">Staphylococcus arlettae</name>
    <dbReference type="NCBI Taxonomy" id="29378"/>
    <lineage>
        <taxon>Bacteria</taxon>
        <taxon>Bacillati</taxon>
        <taxon>Bacillota</taxon>
        <taxon>Bacilli</taxon>
        <taxon>Bacillales</taxon>
        <taxon>Staphylococcaceae</taxon>
        <taxon>Staphylococcus</taxon>
    </lineage>
</organism>
<evidence type="ECO:0000256" key="3">
    <source>
        <dbReference type="ARBA" id="ARBA00022692"/>
    </source>
</evidence>
<reference evidence="9 10" key="1">
    <citation type="submission" date="2018-06" db="EMBL/GenBank/DDBJ databases">
        <authorList>
            <consortium name="Pathogen Informatics"/>
            <person name="Doyle S."/>
        </authorList>
    </citation>
    <scope>NUCLEOTIDE SEQUENCE [LARGE SCALE GENOMIC DNA]</scope>
    <source>
        <strain evidence="9 10">NCTC12413</strain>
    </source>
</reference>
<keyword evidence="11" id="KW-1185">Reference proteome</keyword>
<feature type="transmembrane region" description="Helical" evidence="6">
    <location>
        <begin position="7"/>
        <end position="27"/>
    </location>
</feature>
<evidence type="ECO:0000313" key="11">
    <source>
        <dbReference type="Proteomes" id="UP000321598"/>
    </source>
</evidence>
<keyword evidence="2" id="KW-1003">Cell membrane</keyword>
<dbReference type="InterPro" id="IPR019264">
    <property type="entry name" value="DUF2179"/>
</dbReference>
<feature type="domain" description="DUF2179" evidence="7">
    <location>
        <begin position="216"/>
        <end position="270"/>
    </location>
</feature>
<evidence type="ECO:0000313" key="8">
    <source>
        <dbReference type="EMBL" id="GEQ00291.1"/>
    </source>
</evidence>
<name>A0A380BX14_9STAP</name>
<dbReference type="Gene3D" id="3.30.70.120">
    <property type="match status" value="1"/>
</dbReference>
<feature type="transmembrane region" description="Helical" evidence="6">
    <location>
        <begin position="47"/>
        <end position="67"/>
    </location>
</feature>
<comment type="subcellular location">
    <subcellularLocation>
        <location evidence="1">Cell membrane</location>
        <topology evidence="1">Multi-pass membrane protein</topology>
    </subcellularLocation>
</comment>
<reference evidence="8 11" key="2">
    <citation type="submission" date="2019-07" db="EMBL/GenBank/DDBJ databases">
        <title>Whole genome shotgun sequence of Staphylococcus arlettae NBRC 109765.</title>
        <authorList>
            <person name="Hosoyama A."/>
            <person name="Uohara A."/>
            <person name="Ohji S."/>
            <person name="Ichikawa N."/>
        </authorList>
    </citation>
    <scope>NUCLEOTIDE SEQUENCE [LARGE SCALE GENOMIC DNA]</scope>
    <source>
        <strain evidence="8 11">NBRC 109765</strain>
    </source>
</reference>
<evidence type="ECO:0000259" key="7">
    <source>
        <dbReference type="Pfam" id="PF10035"/>
    </source>
</evidence>
<evidence type="ECO:0000256" key="4">
    <source>
        <dbReference type="ARBA" id="ARBA00022989"/>
    </source>
</evidence>
<dbReference type="InterPro" id="IPR015867">
    <property type="entry name" value="N-reg_PII/ATP_PRibTrfase_C"/>
</dbReference>
<sequence length="278" mass="30224">MNEHLKNIIFIALGAFLAAVGINAFVIPTNLGEGGSIGISLILKYTLSISPALSTLIINIFLIIIGWKYLSRVSAIYTIFTITFISLFLTLTERINLGIDSTFIAVIFGGVLIGIGTGLILNTGGTLGGTSVIAMIIYKYFNVKPAKGLLILDIIVVVSALVAISFQNVLFTIVMLFMVEKAMSFVLEGFNPQKAVTIISHQHKAISESIYQATGRGATLLNGKGQYSQKDMEVIYVVISQNQLTPLKQIINDIDQDAFVVVHDVRDVFGNGFLRFNN</sequence>
<dbReference type="EMBL" id="BKAV01000010">
    <property type="protein sequence ID" value="GEQ00291.1"/>
    <property type="molecule type" value="Genomic_DNA"/>
</dbReference>
<dbReference type="EMBL" id="UGZE01000001">
    <property type="protein sequence ID" value="SUJ08581.1"/>
    <property type="molecule type" value="Genomic_DNA"/>
</dbReference>
<protein>
    <submittedName>
        <fullName evidence="9">Membrane protein</fullName>
    </submittedName>
</protein>
<keyword evidence="4 6" id="KW-1133">Transmembrane helix</keyword>
<dbReference type="PIRSF" id="PIRSF006483">
    <property type="entry name" value="Membrane_protein_YitT"/>
    <property type="match status" value="1"/>
</dbReference>
<dbReference type="AlphaFoldDB" id="A0A380BX14"/>
<evidence type="ECO:0000256" key="2">
    <source>
        <dbReference type="ARBA" id="ARBA00022475"/>
    </source>
</evidence>
<dbReference type="GO" id="GO:0005886">
    <property type="term" value="C:plasma membrane"/>
    <property type="evidence" value="ECO:0007669"/>
    <property type="project" value="UniProtKB-SubCell"/>
</dbReference>
<dbReference type="Proteomes" id="UP000321598">
    <property type="component" value="Unassembled WGS sequence"/>
</dbReference>
<dbReference type="InterPro" id="IPR003740">
    <property type="entry name" value="YitT"/>
</dbReference>
<dbReference type="Pfam" id="PF10035">
    <property type="entry name" value="DUF2179"/>
    <property type="match status" value="1"/>
</dbReference>
<feature type="transmembrane region" description="Helical" evidence="6">
    <location>
        <begin position="74"/>
        <end position="92"/>
    </location>
</feature>
<evidence type="ECO:0000256" key="6">
    <source>
        <dbReference type="SAM" id="Phobius"/>
    </source>
</evidence>
<gene>
    <name evidence="9" type="ORF">NCTC12413_00297</name>
    <name evidence="8" type="ORF">SAR03_13280</name>
</gene>
<dbReference type="PANTHER" id="PTHR33545">
    <property type="entry name" value="UPF0750 MEMBRANE PROTEIN YITT-RELATED"/>
    <property type="match status" value="1"/>
</dbReference>
<accession>A0A380BX14</accession>
<evidence type="ECO:0000313" key="10">
    <source>
        <dbReference type="Proteomes" id="UP000254956"/>
    </source>
</evidence>
<evidence type="ECO:0000313" key="9">
    <source>
        <dbReference type="EMBL" id="SUJ08581.1"/>
    </source>
</evidence>
<evidence type="ECO:0000256" key="1">
    <source>
        <dbReference type="ARBA" id="ARBA00004651"/>
    </source>
</evidence>
<evidence type="ECO:0000256" key="5">
    <source>
        <dbReference type="ARBA" id="ARBA00023136"/>
    </source>
</evidence>
<feature type="transmembrane region" description="Helical" evidence="6">
    <location>
        <begin position="104"/>
        <end position="137"/>
    </location>
</feature>
<feature type="transmembrane region" description="Helical" evidence="6">
    <location>
        <begin position="149"/>
        <end position="178"/>
    </location>
</feature>
<dbReference type="PANTHER" id="PTHR33545:SF4">
    <property type="entry name" value="UPF0750 MEMBRANE PROTEIN YXKD"/>
    <property type="match status" value="1"/>
</dbReference>